<dbReference type="OrthoDB" id="4222821at2759"/>
<feature type="region of interest" description="Disordered" evidence="2">
    <location>
        <begin position="285"/>
        <end position="342"/>
    </location>
</feature>
<name>W3XCU6_PESFW</name>
<dbReference type="SUPFAM" id="SSF57701">
    <property type="entry name" value="Zn2/Cys6 DNA-binding domain"/>
    <property type="match status" value="1"/>
</dbReference>
<keyword evidence="5" id="KW-1185">Reference proteome</keyword>
<evidence type="ECO:0000256" key="2">
    <source>
        <dbReference type="SAM" id="MobiDB-lite"/>
    </source>
</evidence>
<evidence type="ECO:0000259" key="3">
    <source>
        <dbReference type="PROSITE" id="PS50048"/>
    </source>
</evidence>
<dbReference type="KEGG" id="pfy:PFICI_05761"/>
<dbReference type="CDD" id="cd00067">
    <property type="entry name" value="GAL4"/>
    <property type="match status" value="1"/>
</dbReference>
<reference evidence="5" key="1">
    <citation type="journal article" date="2015" name="BMC Genomics">
        <title>Genomic and transcriptomic analysis of the endophytic fungus Pestalotiopsis fici reveals its lifestyle and high potential for synthesis of natural products.</title>
        <authorList>
            <person name="Wang X."/>
            <person name="Zhang X."/>
            <person name="Liu L."/>
            <person name="Xiang M."/>
            <person name="Wang W."/>
            <person name="Sun X."/>
            <person name="Che Y."/>
            <person name="Guo L."/>
            <person name="Liu G."/>
            <person name="Guo L."/>
            <person name="Wang C."/>
            <person name="Yin W.B."/>
            <person name="Stadler M."/>
            <person name="Zhang X."/>
            <person name="Liu X."/>
        </authorList>
    </citation>
    <scope>NUCLEOTIDE SEQUENCE [LARGE SCALE GENOMIC DNA]</scope>
    <source>
        <strain evidence="5">W106-1 / CGMCC3.15140</strain>
    </source>
</reference>
<protein>
    <recommendedName>
        <fullName evidence="3">Zn(2)-C6 fungal-type domain-containing protein</fullName>
    </recommendedName>
</protein>
<keyword evidence="1" id="KW-0539">Nucleus</keyword>
<dbReference type="Pfam" id="PF00172">
    <property type="entry name" value="Zn_clus"/>
    <property type="match status" value="1"/>
</dbReference>
<evidence type="ECO:0000313" key="4">
    <source>
        <dbReference type="EMBL" id="ETS83885.1"/>
    </source>
</evidence>
<dbReference type="AlphaFoldDB" id="W3XCU6"/>
<dbReference type="InterPro" id="IPR036864">
    <property type="entry name" value="Zn2-C6_fun-type_DNA-bd_sf"/>
</dbReference>
<dbReference type="GO" id="GO:0008270">
    <property type="term" value="F:zinc ion binding"/>
    <property type="evidence" value="ECO:0007669"/>
    <property type="project" value="InterPro"/>
</dbReference>
<proteinExistence type="predicted"/>
<evidence type="ECO:0000313" key="5">
    <source>
        <dbReference type="Proteomes" id="UP000030651"/>
    </source>
</evidence>
<feature type="domain" description="Zn(2)-C6 fungal-type" evidence="3">
    <location>
        <begin position="9"/>
        <end position="42"/>
    </location>
</feature>
<feature type="compositionally biased region" description="Polar residues" evidence="2">
    <location>
        <begin position="322"/>
        <end position="342"/>
    </location>
</feature>
<dbReference type="RefSeq" id="XP_007832533.1">
    <property type="nucleotide sequence ID" value="XM_007834342.1"/>
</dbReference>
<dbReference type="PROSITE" id="PS50048">
    <property type="entry name" value="ZN2_CY6_FUNGAL_2"/>
    <property type="match status" value="1"/>
</dbReference>
<accession>W3XCU6</accession>
<dbReference type="GeneID" id="19270774"/>
<dbReference type="PROSITE" id="PS00463">
    <property type="entry name" value="ZN2_CY6_FUNGAL_1"/>
    <property type="match status" value="1"/>
</dbReference>
<sequence length="501" mass="55499">MEQSRQRFACDRCHTLKLRCPRVESTGASCARCSKAGSLCVFSAPARLGRPLGSSQKSLNNNTAPANHHQPTANDAVLMEHIGTISNDNNDGTDSTTPLDDFLPDMLSTDAASMDAWNNASVLLDNGQMSVVAQHDLPLGPLQFSPTHKFSTSRCSAVSPEHQRHLSNTMLDQYEVGNTVEKCLECSTAMMQTAALDADGDTIQDIMSQLSSLIVASHGHRRLADGQLRLLQLRLKHKHAVVDEALSRSVIPEDMTTASDYFTTRNLIRTQQSFRDVIRRATRVTTDSDGHFPSPVASSSRGDIDAAPSSQSFGTIDRRYTTKSTNTSPTQRQPTMEQSKTSQYNDYRNETSHSCVLALKLILNCYSEILDIFATTFAMIETTINHYPSFLPISLTVPAFLPSSGNMMDASFSIFTANQLTQRLFEMTKKDMQDMWDRHNAHLLQADGDSSSGDMPPRRVRSSLQDSVIQMTFQLSWEKEASIARVIEDIGEKLNELMDMS</sequence>
<dbReference type="HOGENOM" id="CLU_544114_0_0_1"/>
<dbReference type="STRING" id="1229662.W3XCU6"/>
<dbReference type="GO" id="GO:0000981">
    <property type="term" value="F:DNA-binding transcription factor activity, RNA polymerase II-specific"/>
    <property type="evidence" value="ECO:0007669"/>
    <property type="project" value="InterPro"/>
</dbReference>
<dbReference type="Gene3D" id="4.10.240.10">
    <property type="entry name" value="Zn(2)-C6 fungal-type DNA-binding domain"/>
    <property type="match status" value="1"/>
</dbReference>
<dbReference type="EMBL" id="KI912111">
    <property type="protein sequence ID" value="ETS83885.1"/>
    <property type="molecule type" value="Genomic_DNA"/>
</dbReference>
<organism evidence="4 5">
    <name type="scientific">Pestalotiopsis fici (strain W106-1 / CGMCC3.15140)</name>
    <dbReference type="NCBI Taxonomy" id="1229662"/>
    <lineage>
        <taxon>Eukaryota</taxon>
        <taxon>Fungi</taxon>
        <taxon>Dikarya</taxon>
        <taxon>Ascomycota</taxon>
        <taxon>Pezizomycotina</taxon>
        <taxon>Sordariomycetes</taxon>
        <taxon>Xylariomycetidae</taxon>
        <taxon>Amphisphaeriales</taxon>
        <taxon>Sporocadaceae</taxon>
        <taxon>Pestalotiopsis</taxon>
    </lineage>
</organism>
<dbReference type="InterPro" id="IPR001138">
    <property type="entry name" value="Zn2Cys6_DnaBD"/>
</dbReference>
<evidence type="ECO:0000256" key="1">
    <source>
        <dbReference type="ARBA" id="ARBA00023242"/>
    </source>
</evidence>
<dbReference type="eggNOG" id="ENOG502SX45">
    <property type="taxonomic scope" value="Eukaryota"/>
</dbReference>
<gene>
    <name evidence="4" type="ORF">PFICI_05761</name>
</gene>
<dbReference type="InParanoid" id="W3XCU6"/>
<dbReference type="SMART" id="SM00066">
    <property type="entry name" value="GAL4"/>
    <property type="match status" value="1"/>
</dbReference>
<dbReference type="Proteomes" id="UP000030651">
    <property type="component" value="Unassembled WGS sequence"/>
</dbReference>